<dbReference type="KEGG" id="rgu:A4W93_26545"/>
<dbReference type="STRING" id="946333.A4W93_26545"/>
<comment type="subcellular location">
    <subcellularLocation>
        <location evidence="1">Membrane</location>
        <topology evidence="1">Multi-pass membrane protein</topology>
    </subcellularLocation>
</comment>
<feature type="transmembrane region" description="Helical" evidence="5">
    <location>
        <begin position="145"/>
        <end position="163"/>
    </location>
</feature>
<feature type="transmembrane region" description="Helical" evidence="5">
    <location>
        <begin position="183"/>
        <end position="205"/>
    </location>
</feature>
<reference evidence="7 8" key="1">
    <citation type="submission" date="2016-04" db="EMBL/GenBank/DDBJ databases">
        <title>Complete genome sequence of natural rubber-degrading, novel Gram-negative bacterium, Rhizobacter gummiphilus strain NS21.</title>
        <authorList>
            <person name="Tabata M."/>
            <person name="Kasai D."/>
            <person name="Fukuda M."/>
        </authorList>
    </citation>
    <scope>NUCLEOTIDE SEQUENCE [LARGE SCALE GENOMIC DNA]</scope>
    <source>
        <strain evidence="7 8">NS21</strain>
    </source>
</reference>
<evidence type="ECO:0000313" key="8">
    <source>
        <dbReference type="Proteomes" id="UP000193427"/>
    </source>
</evidence>
<dbReference type="EMBL" id="CP015118">
    <property type="protein sequence ID" value="ARN23175.1"/>
    <property type="molecule type" value="Genomic_DNA"/>
</dbReference>
<dbReference type="NCBIfam" id="TIGR03902">
    <property type="entry name" value="rhom_GG_sort"/>
    <property type="match status" value="1"/>
</dbReference>
<accession>A0A1W6LFZ0</accession>
<dbReference type="InterPro" id="IPR035952">
    <property type="entry name" value="Rhomboid-like_sf"/>
</dbReference>
<keyword evidence="4 5" id="KW-0472">Membrane</keyword>
<evidence type="ECO:0000313" key="7">
    <source>
        <dbReference type="EMBL" id="ARN23175.1"/>
    </source>
</evidence>
<feature type="transmembrane region" description="Helical" evidence="5">
    <location>
        <begin position="21"/>
        <end position="41"/>
    </location>
</feature>
<organism evidence="7 8">
    <name type="scientific">Piscinibacter gummiphilus</name>
    <dbReference type="NCBI Taxonomy" id="946333"/>
    <lineage>
        <taxon>Bacteria</taxon>
        <taxon>Pseudomonadati</taxon>
        <taxon>Pseudomonadota</taxon>
        <taxon>Betaproteobacteria</taxon>
        <taxon>Burkholderiales</taxon>
        <taxon>Sphaerotilaceae</taxon>
        <taxon>Piscinibacter</taxon>
    </lineage>
</organism>
<evidence type="ECO:0000256" key="3">
    <source>
        <dbReference type="ARBA" id="ARBA00022989"/>
    </source>
</evidence>
<feature type="domain" description="Peptidase S54 rhomboid" evidence="6">
    <location>
        <begin position="56"/>
        <end position="199"/>
    </location>
</feature>
<dbReference type="GO" id="GO:0004252">
    <property type="term" value="F:serine-type endopeptidase activity"/>
    <property type="evidence" value="ECO:0007669"/>
    <property type="project" value="InterPro"/>
</dbReference>
<evidence type="ECO:0000259" key="6">
    <source>
        <dbReference type="Pfam" id="PF01694"/>
    </source>
</evidence>
<evidence type="ECO:0000256" key="2">
    <source>
        <dbReference type="ARBA" id="ARBA00022692"/>
    </source>
</evidence>
<gene>
    <name evidence="7" type="ORF">A4W93_26545</name>
</gene>
<feature type="transmembrane region" description="Helical" evidence="5">
    <location>
        <begin position="120"/>
        <end position="138"/>
    </location>
</feature>
<dbReference type="Proteomes" id="UP000193427">
    <property type="component" value="Chromosome"/>
</dbReference>
<keyword evidence="8" id="KW-1185">Reference proteome</keyword>
<dbReference type="InterPro" id="IPR022764">
    <property type="entry name" value="Peptidase_S54_rhomboid_dom"/>
</dbReference>
<keyword evidence="2 5" id="KW-0812">Transmembrane</keyword>
<dbReference type="Gene3D" id="1.20.1540.10">
    <property type="entry name" value="Rhomboid-like"/>
    <property type="match status" value="1"/>
</dbReference>
<evidence type="ECO:0000256" key="1">
    <source>
        <dbReference type="ARBA" id="ARBA00004141"/>
    </source>
</evidence>
<dbReference type="Pfam" id="PF01694">
    <property type="entry name" value="Rhomboid"/>
    <property type="match status" value="1"/>
</dbReference>
<evidence type="ECO:0000256" key="5">
    <source>
        <dbReference type="SAM" id="Phobius"/>
    </source>
</evidence>
<feature type="transmembrane region" description="Helical" evidence="5">
    <location>
        <begin position="61"/>
        <end position="86"/>
    </location>
</feature>
<evidence type="ECO:0000256" key="4">
    <source>
        <dbReference type="ARBA" id="ARBA00023136"/>
    </source>
</evidence>
<keyword evidence="3 5" id="KW-1133">Transmembrane helix</keyword>
<dbReference type="AlphaFoldDB" id="A0A1W6LFZ0"/>
<proteinExistence type="predicted"/>
<name>A0A1W6LFZ0_9BURK</name>
<sequence length="210" mass="21954">MGRGVPARGLMPTLHPRSPGVAWVALAVVLAAGALLAPLLVGPQAIDWQPARWLAEPWRWWTAAFVHLSPLHLWGNLAATALIAAFGVSGEMPPRATVAWFAAWPLTHLGLLSMPELRHYGGLSGLLHAGVAVAAVQLAATRTGLHRWIGVATLVAVAAKVLSETPWRAAVQVSPQWDIPVAPIAHLTGAVAGLLCGLAAVALGARSRRA</sequence>
<dbReference type="InterPro" id="IPR023826">
    <property type="entry name" value="Rhom-like_SP_proteobac"/>
</dbReference>
<protein>
    <recommendedName>
        <fullName evidence="6">Peptidase S54 rhomboid domain-containing protein</fullName>
    </recommendedName>
</protein>
<dbReference type="SUPFAM" id="SSF144091">
    <property type="entry name" value="Rhomboid-like"/>
    <property type="match status" value="1"/>
</dbReference>
<dbReference type="GO" id="GO:0016020">
    <property type="term" value="C:membrane"/>
    <property type="evidence" value="ECO:0007669"/>
    <property type="project" value="UniProtKB-SubCell"/>
</dbReference>